<organism evidence="1 2">
    <name type="scientific">Bacillus phage SageFayge</name>
    <dbReference type="NCBI Taxonomy" id="1805954"/>
    <lineage>
        <taxon>Viruses</taxon>
        <taxon>Duplodnaviria</taxon>
        <taxon>Heunggongvirae</taxon>
        <taxon>Uroviricota</taxon>
        <taxon>Caudoviricetes</taxon>
        <taxon>Herelleviridae</taxon>
        <taxon>Bastillevirinae</taxon>
        <taxon>Wphvirus</taxon>
        <taxon>Wphvirus megatron</taxon>
    </lineage>
</organism>
<gene>
    <name evidence="1" type="ORF">SAGEFAYGE_134</name>
</gene>
<protein>
    <submittedName>
        <fullName evidence="1">Uncharacterized protein</fullName>
    </submittedName>
</protein>
<dbReference type="KEGG" id="vg:29063034"/>
<sequence>MKDIKCTHPNAVEDGYFQCYFCEQCGKYIENEDMVFTIQSTMHDEEDHRIVMNVTEEDYVDKKWLGLSIHESNFIDGETSCYINLNEEQVMKLHELTGKFIHNRNMEEIRKGKAEYKAAIEEWVK</sequence>
<name>A0A143FNP2_9CAUD</name>
<reference evidence="2" key="1">
    <citation type="submission" date="2016-02" db="EMBL/GenBank/DDBJ databases">
        <authorList>
            <person name="Galindez B."/>
            <person name="Foltz S."/>
            <person name="Bersano I."/>
            <person name="Hermes F."/>
            <person name="Dandamudi K."/>
            <person name="Shi R."/>
            <person name="Carvalho R."/>
            <person name="Koparde V.N."/>
            <person name="Lee V."/>
            <person name="Buck G."/>
            <person name="Serrano M.G."/>
            <person name="Johnson A."/>
        </authorList>
    </citation>
    <scope>NUCLEOTIDE SEQUENCE [LARGE SCALE GENOMIC DNA]</scope>
</reference>
<evidence type="ECO:0000313" key="1">
    <source>
        <dbReference type="EMBL" id="AMW63054.1"/>
    </source>
</evidence>
<proteinExistence type="predicted"/>
<accession>A0A143FNP2</accession>
<dbReference type="Proteomes" id="UP000201239">
    <property type="component" value="Segment"/>
</dbReference>
<dbReference type="EMBL" id="KU737350">
    <property type="protein sequence ID" value="AMW63054.1"/>
    <property type="molecule type" value="Genomic_DNA"/>
</dbReference>
<dbReference type="GeneID" id="29063034"/>
<dbReference type="RefSeq" id="YP_009280937.1">
    <property type="nucleotide sequence ID" value="NC_031027.1"/>
</dbReference>
<evidence type="ECO:0000313" key="2">
    <source>
        <dbReference type="Proteomes" id="UP000201239"/>
    </source>
</evidence>